<evidence type="ECO:0000313" key="2">
    <source>
        <dbReference type="EMBL" id="VFK39227.1"/>
    </source>
</evidence>
<dbReference type="EMBL" id="CAADFT010000004">
    <property type="protein sequence ID" value="VFK39227.1"/>
    <property type="molecule type" value="Genomic_DNA"/>
</dbReference>
<protein>
    <submittedName>
        <fullName evidence="2">Ferredoxin</fullName>
    </submittedName>
</protein>
<feature type="compositionally biased region" description="Low complexity" evidence="1">
    <location>
        <begin position="796"/>
        <end position="807"/>
    </location>
</feature>
<proteinExistence type="predicted"/>
<feature type="region of interest" description="Disordered" evidence="1">
    <location>
        <begin position="792"/>
        <end position="833"/>
    </location>
</feature>
<name>A0A450YCF3_9GAMM</name>
<organism evidence="2">
    <name type="scientific">Candidatus Kentrum sp. TC</name>
    <dbReference type="NCBI Taxonomy" id="2126339"/>
    <lineage>
        <taxon>Bacteria</taxon>
        <taxon>Pseudomonadati</taxon>
        <taxon>Pseudomonadota</taxon>
        <taxon>Gammaproteobacteria</taxon>
        <taxon>Candidatus Kentrum</taxon>
    </lineage>
</organism>
<evidence type="ECO:0000256" key="1">
    <source>
        <dbReference type="SAM" id="MobiDB-lite"/>
    </source>
</evidence>
<reference evidence="2" key="1">
    <citation type="submission" date="2019-02" db="EMBL/GenBank/DDBJ databases">
        <authorList>
            <person name="Gruber-Vodicka R. H."/>
            <person name="Seah K. B. B."/>
        </authorList>
    </citation>
    <scope>NUCLEOTIDE SEQUENCE</scope>
    <source>
        <strain evidence="2">BECK_BZ125</strain>
    </source>
</reference>
<gene>
    <name evidence="2" type="ORF">BECKTC1821E_GA0114239_100450</name>
</gene>
<dbReference type="AlphaFoldDB" id="A0A450YCF3"/>
<accession>A0A450YCF3</accession>
<dbReference type="Pfam" id="PF13370">
    <property type="entry name" value="Fer4_13"/>
    <property type="match status" value="1"/>
</dbReference>
<dbReference type="Gene3D" id="3.30.70.20">
    <property type="match status" value="1"/>
</dbReference>
<dbReference type="SUPFAM" id="SSF54862">
    <property type="entry name" value="4Fe-4S ferredoxins"/>
    <property type="match status" value="1"/>
</dbReference>
<sequence length="896" mass="100373">MFLARVPVFSEFLFFRNLNPEEPKPKSRPSPFESWREANLKDMANARRSALMSTYDKNTSMKTHSDADQVTIPLRPQATGKILSKDDAVSLLRGFYLGDSEAPREDSVRGQYFPVFLGPYRDESLLRHDYPLFLTSLTDLPSFASASSSTSSSKAGEVGVFPLPGLFKNLMADSQAEIGQRRLLEENLVRLEKHVIAVVDKSNGAVDANTALRQAASALQDSLRLGEKQHEQLEAGLKQLAKKMPEGRFLPFNRHVPLHILAHMAKLRFRSRYEKTLREVKRLVAGLAALLEIEKKKSIESIEPKMVLNTIGPTGGHFMDPLALSDLMDHSHGSRGMSPERVRRVRETLRVLTDERIIDMGSSRLTLIRNTATDGAWGLSGVLLPPNLSGEWELRESSDPFASALALFDERAAVLIRLARAMRIASLELENTYDAKIHDPWFENFDWQALSEEESGLAPVVVVVDSASNVVRDGLIGLSRLLRSNRPAQVLLEVDPSLDPGAETIEEISGDSRMELGYLGINYRRATVTQSSATRPLHLLESFAMALDRDRPALHLLGIGYSTHENAALSPWLMESAAVEGRAHPLFRYDPEIGGKWQVPLSLADNPEPTSDWPGYPFQYRTEDGEITEITMRFGFIDYALLNPRWWRYFYPAPDALDAKEIIHLDDYLALEPEQMRNRLPFLWAVYDDRRTGGTRLRRLIVSRTLILACLDRREFWRTLQTLAGVHNRHVEVAVARITAEFEEKAERERASLVAEHRAEVTKVRQEAGADALRRLTETLLAMDLTATSLTSDVDPATTAPLPATPAEELEEKRQADVAQEPSVVEEPTLESDADPWIDTPLCTSCNECIDLNPRLFVYNEDKQAEFGDLTAGTQAELLEAAEMCPADCIYPGVPT</sequence>